<name>A0A8X6GPI8_TRICU</name>
<proteinExistence type="predicted"/>
<dbReference type="EMBL" id="BMAO01036196">
    <property type="protein sequence ID" value="GFR08776.1"/>
    <property type="molecule type" value="Genomic_DNA"/>
</dbReference>
<dbReference type="Proteomes" id="UP000887116">
    <property type="component" value="Unassembled WGS sequence"/>
</dbReference>
<evidence type="ECO:0000313" key="2">
    <source>
        <dbReference type="EMBL" id="GFR08776.1"/>
    </source>
</evidence>
<feature type="compositionally biased region" description="Basic and acidic residues" evidence="1">
    <location>
        <begin position="18"/>
        <end position="30"/>
    </location>
</feature>
<accession>A0A8X6GPI8</accession>
<comment type="caution">
    <text evidence="2">The sequence shown here is derived from an EMBL/GenBank/DDBJ whole genome shotgun (WGS) entry which is preliminary data.</text>
</comment>
<protein>
    <submittedName>
        <fullName evidence="2">Uncharacterized protein</fullName>
    </submittedName>
</protein>
<sequence>MTRDSVFLGLPRNQLVDKERVDCQPSEKDGSPPPCSKCKVAAV</sequence>
<reference evidence="2" key="1">
    <citation type="submission" date="2020-07" db="EMBL/GenBank/DDBJ databases">
        <title>Multicomponent nature underlies the extraordinary mechanical properties of spider dragline silk.</title>
        <authorList>
            <person name="Kono N."/>
            <person name="Nakamura H."/>
            <person name="Mori M."/>
            <person name="Yoshida Y."/>
            <person name="Ohtoshi R."/>
            <person name="Malay A.D."/>
            <person name="Moran D.A.P."/>
            <person name="Tomita M."/>
            <person name="Numata K."/>
            <person name="Arakawa K."/>
        </authorList>
    </citation>
    <scope>NUCLEOTIDE SEQUENCE</scope>
</reference>
<dbReference type="AlphaFoldDB" id="A0A8X6GPI8"/>
<organism evidence="2 3">
    <name type="scientific">Trichonephila clavata</name>
    <name type="common">Joro spider</name>
    <name type="synonym">Nephila clavata</name>
    <dbReference type="NCBI Taxonomy" id="2740835"/>
    <lineage>
        <taxon>Eukaryota</taxon>
        <taxon>Metazoa</taxon>
        <taxon>Ecdysozoa</taxon>
        <taxon>Arthropoda</taxon>
        <taxon>Chelicerata</taxon>
        <taxon>Arachnida</taxon>
        <taxon>Araneae</taxon>
        <taxon>Araneomorphae</taxon>
        <taxon>Entelegynae</taxon>
        <taxon>Araneoidea</taxon>
        <taxon>Nephilidae</taxon>
        <taxon>Trichonephila</taxon>
    </lineage>
</organism>
<feature type="region of interest" description="Disordered" evidence="1">
    <location>
        <begin position="18"/>
        <end position="43"/>
    </location>
</feature>
<evidence type="ECO:0000313" key="3">
    <source>
        <dbReference type="Proteomes" id="UP000887116"/>
    </source>
</evidence>
<evidence type="ECO:0000256" key="1">
    <source>
        <dbReference type="SAM" id="MobiDB-lite"/>
    </source>
</evidence>
<gene>
    <name evidence="2" type="ORF">TNCT_31031</name>
</gene>
<keyword evidence="3" id="KW-1185">Reference proteome</keyword>
<feature type="non-terminal residue" evidence="2">
    <location>
        <position position="43"/>
    </location>
</feature>